<dbReference type="HOGENOM" id="CLU_966590_0_0_1"/>
<reference evidence="3" key="1">
    <citation type="journal article" date="2014" name="Proc. Natl. Acad. Sci. U.S.A.">
        <title>Extensive sampling of basidiomycete genomes demonstrates inadequacy of the white-rot/brown-rot paradigm for wood decay fungi.</title>
        <authorList>
            <person name="Riley R."/>
            <person name="Salamov A.A."/>
            <person name="Brown D.W."/>
            <person name="Nagy L.G."/>
            <person name="Floudas D."/>
            <person name="Held B.W."/>
            <person name="Levasseur A."/>
            <person name="Lombard V."/>
            <person name="Morin E."/>
            <person name="Otillar R."/>
            <person name="Lindquist E.A."/>
            <person name="Sun H."/>
            <person name="LaButti K.M."/>
            <person name="Schmutz J."/>
            <person name="Jabbour D."/>
            <person name="Luo H."/>
            <person name="Baker S.E."/>
            <person name="Pisabarro A.G."/>
            <person name="Walton J.D."/>
            <person name="Blanchette R.A."/>
            <person name="Henrissat B."/>
            <person name="Martin F."/>
            <person name="Cullen D."/>
            <person name="Hibbett D.S."/>
            <person name="Grigoriev I.V."/>
        </authorList>
    </citation>
    <scope>NUCLEOTIDE SEQUENCE [LARGE SCALE GENOMIC DNA]</scope>
    <source>
        <strain evidence="3">CBS 339.88</strain>
    </source>
</reference>
<dbReference type="EMBL" id="KL142397">
    <property type="protein sequence ID" value="KDR70432.1"/>
    <property type="molecule type" value="Genomic_DNA"/>
</dbReference>
<feature type="region of interest" description="Disordered" evidence="1">
    <location>
        <begin position="252"/>
        <end position="288"/>
    </location>
</feature>
<proteinExistence type="predicted"/>
<evidence type="ECO:0000256" key="1">
    <source>
        <dbReference type="SAM" id="MobiDB-lite"/>
    </source>
</evidence>
<organism evidence="2 3">
    <name type="scientific">Galerina marginata (strain CBS 339.88)</name>
    <dbReference type="NCBI Taxonomy" id="685588"/>
    <lineage>
        <taxon>Eukaryota</taxon>
        <taxon>Fungi</taxon>
        <taxon>Dikarya</taxon>
        <taxon>Basidiomycota</taxon>
        <taxon>Agaricomycotina</taxon>
        <taxon>Agaricomycetes</taxon>
        <taxon>Agaricomycetidae</taxon>
        <taxon>Agaricales</taxon>
        <taxon>Agaricineae</taxon>
        <taxon>Strophariaceae</taxon>
        <taxon>Galerina</taxon>
    </lineage>
</organism>
<dbReference type="OrthoDB" id="3059668at2759"/>
<dbReference type="Proteomes" id="UP000027222">
    <property type="component" value="Unassembled WGS sequence"/>
</dbReference>
<name>A0A067SKC9_GALM3</name>
<accession>A0A067SKC9</accession>
<sequence>MVKLQCSLSAQNCRSLYLPSGSLHKLPYTSQSCVNDTRLQGNVGRCGFPGAPCVIDGDGNDNCAQGGDDTVAHYTPLCQNGVCGGGLGATCFNGDYDCNWGYYCNSTYPFSGVCGGQGAFVSGQLDTVDNPAFPHDYCLSGSAYQASDEAYYCSGGVLGVVTSSAITPTSTTGRAVVIAIIAFFLWRRSRRNKKPSLDAGESALAVQPLPGNLPSISDTPISAEKLPLSPASIQSRSTLVFNYLPEVQDDSHSNAHRAAYPSSHAPAAMPASPSFPPYAHDSIADVSS</sequence>
<evidence type="ECO:0000313" key="3">
    <source>
        <dbReference type="Proteomes" id="UP000027222"/>
    </source>
</evidence>
<gene>
    <name evidence="2" type="ORF">GALMADRAFT_144729</name>
</gene>
<protein>
    <submittedName>
        <fullName evidence="2">Uncharacterized protein</fullName>
    </submittedName>
</protein>
<feature type="compositionally biased region" description="Low complexity" evidence="1">
    <location>
        <begin position="256"/>
        <end position="272"/>
    </location>
</feature>
<evidence type="ECO:0000313" key="2">
    <source>
        <dbReference type="EMBL" id="KDR70432.1"/>
    </source>
</evidence>
<dbReference type="AlphaFoldDB" id="A0A067SKC9"/>
<keyword evidence="3" id="KW-1185">Reference proteome</keyword>